<keyword evidence="6" id="KW-1185">Reference proteome</keyword>
<dbReference type="Proteomes" id="UP000030653">
    <property type="component" value="Unassembled WGS sequence"/>
</dbReference>
<dbReference type="InterPro" id="IPR016437">
    <property type="entry name" value="MCT-1/Tma20"/>
</dbReference>
<evidence type="ECO:0000313" key="5">
    <source>
        <dbReference type="EMBL" id="EJU05687.1"/>
    </source>
</evidence>
<dbReference type="Pfam" id="PF01472">
    <property type="entry name" value="PUA"/>
    <property type="match status" value="1"/>
</dbReference>
<dbReference type="GO" id="GO:0005737">
    <property type="term" value="C:cytoplasm"/>
    <property type="evidence" value="ECO:0007669"/>
    <property type="project" value="UniProtKB-SubCell"/>
</dbReference>
<dbReference type="PANTHER" id="PTHR22798">
    <property type="entry name" value="MCT-1 PROTEIN"/>
    <property type="match status" value="1"/>
</dbReference>
<keyword evidence="2 3" id="KW-0963">Cytoplasm</keyword>
<organism evidence="5 6">
    <name type="scientific">Dacryopinax primogenitus (strain DJM 731)</name>
    <name type="common">Brown rot fungus</name>
    <dbReference type="NCBI Taxonomy" id="1858805"/>
    <lineage>
        <taxon>Eukaryota</taxon>
        <taxon>Fungi</taxon>
        <taxon>Dikarya</taxon>
        <taxon>Basidiomycota</taxon>
        <taxon>Agaricomycotina</taxon>
        <taxon>Dacrymycetes</taxon>
        <taxon>Dacrymycetales</taxon>
        <taxon>Dacrymycetaceae</taxon>
        <taxon>Dacryopinax</taxon>
    </lineage>
</organism>
<dbReference type="InterPro" id="IPR041366">
    <property type="entry name" value="Pre-PUA"/>
</dbReference>
<sequence length="191" mass="21042">MFKKFTKEDISSQTSIKSSAQRAIRASLLKQCPLLSQPSEEPDTPLLEYIWPKKENITLVKCRDHLSIYALHGEPLWFQHFDGPLFPTLRLVHKYPNLLPHVGIDRGAIKFLLSGASMMCPGLTSPGGFLPLAESLIPEGTVVAIMAEGKEHAAGVGIMKLDSEEVKKVNKGVAVESVTYLGDDLWGMKTI</sequence>
<dbReference type="Gene3D" id="3.10.400.20">
    <property type="match status" value="1"/>
</dbReference>
<comment type="subcellular location">
    <subcellularLocation>
        <location evidence="1 3">Cytoplasm</location>
    </subcellularLocation>
</comment>
<feature type="domain" description="PUA" evidence="4">
    <location>
        <begin position="100"/>
        <end position="182"/>
    </location>
</feature>
<dbReference type="HOGENOM" id="CLU_090468_0_1_1"/>
<dbReference type="InterPro" id="IPR002478">
    <property type="entry name" value="PUA"/>
</dbReference>
<dbReference type="STRING" id="1858805.M5GEU6"/>
<dbReference type="NCBIfam" id="TIGR00451">
    <property type="entry name" value="unchar_dom_2"/>
    <property type="match status" value="1"/>
</dbReference>
<comment type="function">
    <text evidence="3">Involved in translation.</text>
</comment>
<evidence type="ECO:0000313" key="6">
    <source>
        <dbReference type="Proteomes" id="UP000030653"/>
    </source>
</evidence>
<evidence type="ECO:0000256" key="2">
    <source>
        <dbReference type="ARBA" id="ARBA00022490"/>
    </source>
</evidence>
<dbReference type="InterPro" id="IPR015947">
    <property type="entry name" value="PUA-like_sf"/>
</dbReference>
<evidence type="ECO:0000256" key="3">
    <source>
        <dbReference type="PIRNR" id="PIRNR005067"/>
    </source>
</evidence>
<dbReference type="SUPFAM" id="SSF88697">
    <property type="entry name" value="PUA domain-like"/>
    <property type="match status" value="1"/>
</dbReference>
<evidence type="ECO:0000256" key="1">
    <source>
        <dbReference type="ARBA" id="ARBA00004496"/>
    </source>
</evidence>
<dbReference type="GO" id="GO:0003723">
    <property type="term" value="F:RNA binding"/>
    <property type="evidence" value="ECO:0007669"/>
    <property type="project" value="InterPro"/>
</dbReference>
<evidence type="ECO:0000259" key="4">
    <source>
        <dbReference type="SMART" id="SM00359"/>
    </source>
</evidence>
<reference evidence="5 6" key="1">
    <citation type="journal article" date="2012" name="Science">
        <title>The Paleozoic origin of enzymatic lignin decomposition reconstructed from 31 fungal genomes.</title>
        <authorList>
            <person name="Floudas D."/>
            <person name="Binder M."/>
            <person name="Riley R."/>
            <person name="Barry K."/>
            <person name="Blanchette R.A."/>
            <person name="Henrissat B."/>
            <person name="Martinez A.T."/>
            <person name="Otillar R."/>
            <person name="Spatafora J.W."/>
            <person name="Yadav J.S."/>
            <person name="Aerts A."/>
            <person name="Benoit I."/>
            <person name="Boyd A."/>
            <person name="Carlson A."/>
            <person name="Copeland A."/>
            <person name="Coutinho P.M."/>
            <person name="de Vries R.P."/>
            <person name="Ferreira P."/>
            <person name="Findley K."/>
            <person name="Foster B."/>
            <person name="Gaskell J."/>
            <person name="Glotzer D."/>
            <person name="Gorecki P."/>
            <person name="Heitman J."/>
            <person name="Hesse C."/>
            <person name="Hori C."/>
            <person name="Igarashi K."/>
            <person name="Jurgens J.A."/>
            <person name="Kallen N."/>
            <person name="Kersten P."/>
            <person name="Kohler A."/>
            <person name="Kuees U."/>
            <person name="Kumar T.K.A."/>
            <person name="Kuo A."/>
            <person name="LaButti K."/>
            <person name="Larrondo L.F."/>
            <person name="Lindquist E."/>
            <person name="Ling A."/>
            <person name="Lombard V."/>
            <person name="Lucas S."/>
            <person name="Lundell T."/>
            <person name="Martin R."/>
            <person name="McLaughlin D.J."/>
            <person name="Morgenstern I."/>
            <person name="Morin E."/>
            <person name="Murat C."/>
            <person name="Nagy L.G."/>
            <person name="Nolan M."/>
            <person name="Ohm R.A."/>
            <person name="Patyshakuliyeva A."/>
            <person name="Rokas A."/>
            <person name="Ruiz-Duenas F.J."/>
            <person name="Sabat G."/>
            <person name="Salamov A."/>
            <person name="Samejima M."/>
            <person name="Schmutz J."/>
            <person name="Slot J.C."/>
            <person name="St John F."/>
            <person name="Stenlid J."/>
            <person name="Sun H."/>
            <person name="Sun S."/>
            <person name="Syed K."/>
            <person name="Tsang A."/>
            <person name="Wiebenga A."/>
            <person name="Young D."/>
            <person name="Pisabarro A."/>
            <person name="Eastwood D.C."/>
            <person name="Martin F."/>
            <person name="Cullen D."/>
            <person name="Grigoriev I.V."/>
            <person name="Hibbett D.S."/>
        </authorList>
    </citation>
    <scope>NUCLEOTIDE SEQUENCE [LARGE SCALE GENOMIC DNA]</scope>
    <source>
        <strain evidence="5 6">DJM-731 SS1</strain>
    </source>
</reference>
<dbReference type="PANTHER" id="PTHR22798:SF0">
    <property type="entry name" value="MALIGNANT T-CELL-AMPLIFIED SEQUENCE 1"/>
    <property type="match status" value="1"/>
</dbReference>
<dbReference type="SMART" id="SM00359">
    <property type="entry name" value="PUA"/>
    <property type="match status" value="1"/>
</dbReference>
<gene>
    <name evidence="5" type="ORF">DACRYDRAFT_20096</name>
</gene>
<dbReference type="CDD" id="cd21155">
    <property type="entry name" value="PUA_MCTS-1-like"/>
    <property type="match status" value="1"/>
</dbReference>
<dbReference type="InterPro" id="IPR004521">
    <property type="entry name" value="Uncharacterised_CHP00451"/>
</dbReference>
<dbReference type="EMBL" id="JH795856">
    <property type="protein sequence ID" value="EJU05687.1"/>
    <property type="molecule type" value="Genomic_DNA"/>
</dbReference>
<dbReference type="AlphaFoldDB" id="M5GEU6"/>
<protein>
    <recommendedName>
        <fullName evidence="3">Translation machinery-associated protein 20</fullName>
    </recommendedName>
</protein>
<dbReference type="GO" id="GO:0001731">
    <property type="term" value="P:formation of translation preinitiation complex"/>
    <property type="evidence" value="ECO:0007669"/>
    <property type="project" value="TreeGrafter"/>
</dbReference>
<dbReference type="RefSeq" id="XP_040632581.1">
    <property type="nucleotide sequence ID" value="XM_040771792.1"/>
</dbReference>
<dbReference type="PROSITE" id="PS50890">
    <property type="entry name" value="PUA"/>
    <property type="match status" value="1"/>
</dbReference>
<proteinExistence type="inferred from homology"/>
<dbReference type="GeneID" id="63686854"/>
<name>M5GEU6_DACPD</name>
<dbReference type="OMA" id="GVENIHY"/>
<dbReference type="Pfam" id="PF17832">
    <property type="entry name" value="Pre-PUA"/>
    <property type="match status" value="1"/>
</dbReference>
<accession>M5GEU6</accession>
<dbReference type="OrthoDB" id="10249667at2759"/>
<dbReference type="PIRSF" id="PIRSF005067">
    <property type="entry name" value="Tma_RNA-bind_prd"/>
    <property type="match status" value="1"/>
</dbReference>
<comment type="similarity">
    <text evidence="3">Belongs to the TMA20 family.</text>
</comment>
<dbReference type="CDD" id="cd11609">
    <property type="entry name" value="MCT1_N"/>
    <property type="match status" value="1"/>
</dbReference>